<keyword evidence="2" id="KW-1185">Reference proteome</keyword>
<proteinExistence type="predicted"/>
<protein>
    <submittedName>
        <fullName evidence="1">NAD(P)-binding protein</fullName>
    </submittedName>
</protein>
<dbReference type="EMBL" id="KZ824943">
    <property type="protein sequence ID" value="RAH72632.1"/>
    <property type="molecule type" value="Genomic_DNA"/>
</dbReference>
<gene>
    <name evidence="1" type="ORF">BO66DRAFT_317422</name>
</gene>
<organism evidence="1 2">
    <name type="scientific">Aspergillus aculeatinus CBS 121060</name>
    <dbReference type="NCBI Taxonomy" id="1448322"/>
    <lineage>
        <taxon>Eukaryota</taxon>
        <taxon>Fungi</taxon>
        <taxon>Dikarya</taxon>
        <taxon>Ascomycota</taxon>
        <taxon>Pezizomycotina</taxon>
        <taxon>Eurotiomycetes</taxon>
        <taxon>Eurotiomycetidae</taxon>
        <taxon>Eurotiales</taxon>
        <taxon>Aspergillaceae</taxon>
        <taxon>Aspergillus</taxon>
        <taxon>Aspergillus subgen. Circumdati</taxon>
    </lineage>
</organism>
<evidence type="ECO:0000313" key="2">
    <source>
        <dbReference type="Proteomes" id="UP000249661"/>
    </source>
</evidence>
<name>A0ACD1HG67_9EURO</name>
<reference evidence="1" key="1">
    <citation type="submission" date="2018-02" db="EMBL/GenBank/DDBJ databases">
        <title>The genomes of Aspergillus section Nigri reveals drivers in fungal speciation.</title>
        <authorList>
            <consortium name="DOE Joint Genome Institute"/>
            <person name="Vesth T.C."/>
            <person name="Nybo J."/>
            <person name="Theobald S."/>
            <person name="Brandl J."/>
            <person name="Frisvad J.C."/>
            <person name="Nielsen K.F."/>
            <person name="Lyhne E.K."/>
            <person name="Kogle M.E."/>
            <person name="Kuo A."/>
            <person name="Riley R."/>
            <person name="Clum A."/>
            <person name="Nolan M."/>
            <person name="Lipzen A."/>
            <person name="Salamov A."/>
            <person name="Henrissat B."/>
            <person name="Wiebenga A."/>
            <person name="De vries R.P."/>
            <person name="Grigoriev I.V."/>
            <person name="Mortensen U.H."/>
            <person name="Andersen M.R."/>
            <person name="Baker S.E."/>
        </authorList>
    </citation>
    <scope>NUCLEOTIDE SEQUENCE</scope>
    <source>
        <strain evidence="1">CBS 121060</strain>
    </source>
</reference>
<evidence type="ECO:0000313" key="1">
    <source>
        <dbReference type="EMBL" id="RAH72632.1"/>
    </source>
</evidence>
<sequence>MSDQQPQPQPLTWVVTGCSSGIGEALVRAILDKGDQVIATARPRDGASGGDRLSALKDAGAAVLELDVSSSQEELDTKAREIWEIFGKVDVLVNNAGYIDAGIFEEITFVPPTLLTSSSESFLINAIRTNALGPLNLTRAFLPLMRARQSGTVLFSSTVGVYYGAPGASSYTGGKGLLETVVPNLALELAPFGIRTSLLTYGYFRTEVMAPGNIHYRAPRQLPEYAEMNRLVAAGCAASNHNQSGDPAKAAAVVVEAVKGTGRWRGKQLPLRLPIGKDAISAIRKACEQRLAICAELEGIVDQTDF</sequence>
<dbReference type="Proteomes" id="UP000249661">
    <property type="component" value="Unassembled WGS sequence"/>
</dbReference>
<accession>A0ACD1HG67</accession>